<comment type="caution">
    <text evidence="4">The sequence shown here is derived from an EMBL/GenBank/DDBJ whole genome shotgun (WGS) entry which is preliminary data.</text>
</comment>
<dbReference type="OrthoDB" id="4849794at2759"/>
<feature type="signal peptide" evidence="2">
    <location>
        <begin position="1"/>
        <end position="21"/>
    </location>
</feature>
<name>A0A286UFM1_9AGAM</name>
<dbReference type="Pfam" id="PF15979">
    <property type="entry name" value="Glyco_hydro_115"/>
    <property type="match status" value="1"/>
</dbReference>
<dbReference type="Pfam" id="PF17829">
    <property type="entry name" value="GH115_C"/>
    <property type="match status" value="1"/>
</dbReference>
<protein>
    <submittedName>
        <fullName evidence="4">Glycoside hydrolase family 115 protein</fullName>
    </submittedName>
</protein>
<evidence type="ECO:0000256" key="2">
    <source>
        <dbReference type="SAM" id="SignalP"/>
    </source>
</evidence>
<feature type="chain" id="PRO_5013695818" evidence="2">
    <location>
        <begin position="22"/>
        <end position="994"/>
    </location>
</feature>
<dbReference type="GO" id="GO:0016787">
    <property type="term" value="F:hydrolase activity"/>
    <property type="evidence" value="ECO:0007669"/>
    <property type="project" value="UniProtKB-KW"/>
</dbReference>
<dbReference type="Gene3D" id="2.60.120.1620">
    <property type="match status" value="1"/>
</dbReference>
<keyword evidence="5" id="KW-1185">Reference proteome</keyword>
<dbReference type="Gene3D" id="1.20.58.2150">
    <property type="match status" value="1"/>
</dbReference>
<dbReference type="Gene3D" id="3.20.20.520">
    <property type="entry name" value="Glycosyl hydrolase family 115"/>
    <property type="match status" value="1"/>
</dbReference>
<accession>A0A286UFM1</accession>
<dbReference type="InterPro" id="IPR041437">
    <property type="entry name" value="GH115_C"/>
</dbReference>
<sequence length="994" mass="109876">MRYSIILEVALIFLQNLLVSAIGQVSCVDFVPSNSTTFPVVSQGRAARVLVSDDDWLGVQRTATDLVLDIERVTGIAPKLFNISHTSLESDLQTLGGQKDPIIIIGTLGKSSIVANVMNATHIDVSNIEGQWEAYTSVVVSNPLPGVSSAYVIIGSDKRGSIYAVYDHSEQFGVSPWYWWADALITKHNELYISGSGCSHNSPTVKYRGIFLNDEQPALQNWAMEKFTNGTGSPIFNSPFNVNFYSKLFELILRLKGNYLWPAMWSSAFAVDDPLNQYTADLYGVVMGTSHQEPMMRSTPNEWSVFGVGPWNYTTNAQNVYNYWVAGTERAKPYESIFTIGMRGDGDLPLSTTTNIELLEQIVADQRTIFVDVFNTSDVTKIPQMWALYQEVQGYYEDGMRVPDDVTLLWTDDLFGNIRRFPLASERNRTGGAGVYYHYDLVGPPRSYKWITSTQISKVYEQMSIAVERDATAIWIVNVGDLKPYELSTEFFISYGYDSSIWTQNNLDSFVQQWAVREFGLDITKASIVADIIGNVTRWNSRRKPELLNGTTFSLINYREAETVLTNWELLSNASTAIYNGIQEDIKPAFFQLVHHPVLASATLGTMWILQGMNAMYASQARLGTNDLAEKVENLFNYDFQLENMYHSILNGKWDQMPPVTKVQSSKRALAGPMRIIPEGTYGAWPGDNPNQCSQGYNCPPYTLTLDRYAPIQTKFIDIGSGGPDTFSVAVNANVTWLSFSISEGTVSPSQPELRTEVSVDWSKIPSGTSQNAVLTFNAVVQGDSHTTQSTQVFFTAQNNEAAASFKGFVEGDGAVSIEAAHATRNTSVSGVTWVELPGYGRTLSGVTPMPRNANNGANFSVGSGPSLEYDFYTFSPSPGGRTKVVAYVSPSLNANGQDRPLAFAIQIDSLAIQEQRFIPLSAPGVEPNGWDGLDGFVANNIVYVNTSFQGIQPGKHTLRIWMIEPAVVIQKLVIDTGNLRPSYLGPPESILLS</sequence>
<dbReference type="InterPro" id="IPR042301">
    <property type="entry name" value="GH115_sf"/>
</dbReference>
<feature type="domain" description="Gylcosyl hydrolase 115 C-terminal" evidence="3">
    <location>
        <begin position="808"/>
        <end position="989"/>
    </location>
</feature>
<dbReference type="PANTHER" id="PTHR37842">
    <property type="match status" value="1"/>
</dbReference>
<reference evidence="4 5" key="1">
    <citation type="journal article" date="2017" name="Mol. Ecol.">
        <title>Comparative and population genomic landscape of Phellinus noxius: A hypervariable fungus causing root rot in trees.</title>
        <authorList>
            <person name="Chung C.L."/>
            <person name="Lee T.J."/>
            <person name="Akiba M."/>
            <person name="Lee H.H."/>
            <person name="Kuo T.H."/>
            <person name="Liu D."/>
            <person name="Ke H.M."/>
            <person name="Yokoi T."/>
            <person name="Roa M.B."/>
            <person name="Lu M.J."/>
            <person name="Chang Y.Y."/>
            <person name="Ann P.J."/>
            <person name="Tsai J.N."/>
            <person name="Chen C.Y."/>
            <person name="Tzean S.S."/>
            <person name="Ota Y."/>
            <person name="Hattori T."/>
            <person name="Sahashi N."/>
            <person name="Liou R.F."/>
            <person name="Kikuchi T."/>
            <person name="Tsai I.J."/>
        </authorList>
    </citation>
    <scope>NUCLEOTIDE SEQUENCE [LARGE SCALE GENOMIC DNA]</scope>
    <source>
        <strain evidence="4 5">FFPRI411160</strain>
    </source>
</reference>
<keyword evidence="2" id="KW-0732">Signal</keyword>
<evidence type="ECO:0000313" key="5">
    <source>
        <dbReference type="Proteomes" id="UP000217199"/>
    </source>
</evidence>
<dbReference type="InterPro" id="IPR029018">
    <property type="entry name" value="Hex-like_dom2"/>
</dbReference>
<dbReference type="Proteomes" id="UP000217199">
    <property type="component" value="Unassembled WGS sequence"/>
</dbReference>
<gene>
    <name evidence="4" type="ORF">PNOK_0521900</name>
</gene>
<proteinExistence type="predicted"/>
<dbReference type="Gene3D" id="3.30.379.10">
    <property type="entry name" value="Chitobiase/beta-hexosaminidase domain 2-like"/>
    <property type="match status" value="1"/>
</dbReference>
<evidence type="ECO:0000256" key="1">
    <source>
        <dbReference type="ARBA" id="ARBA00022801"/>
    </source>
</evidence>
<dbReference type="PANTHER" id="PTHR37842:SF2">
    <property type="entry name" value="GYLCOSYL HYDROLASE 115 C-TERMINAL DOMAIN-CONTAINING PROTEIN"/>
    <property type="match status" value="1"/>
</dbReference>
<dbReference type="EMBL" id="NBII01000005">
    <property type="protein sequence ID" value="PAV18377.1"/>
    <property type="molecule type" value="Genomic_DNA"/>
</dbReference>
<organism evidence="4 5">
    <name type="scientific">Pyrrhoderma noxium</name>
    <dbReference type="NCBI Taxonomy" id="2282107"/>
    <lineage>
        <taxon>Eukaryota</taxon>
        <taxon>Fungi</taxon>
        <taxon>Dikarya</taxon>
        <taxon>Basidiomycota</taxon>
        <taxon>Agaricomycotina</taxon>
        <taxon>Agaricomycetes</taxon>
        <taxon>Hymenochaetales</taxon>
        <taxon>Hymenochaetaceae</taxon>
        <taxon>Pyrrhoderma</taxon>
    </lineage>
</organism>
<keyword evidence="1 4" id="KW-0378">Hydrolase</keyword>
<evidence type="ECO:0000313" key="4">
    <source>
        <dbReference type="EMBL" id="PAV18377.1"/>
    </source>
</evidence>
<dbReference type="InterPro" id="IPR031924">
    <property type="entry name" value="GH115"/>
</dbReference>
<evidence type="ECO:0000259" key="3">
    <source>
        <dbReference type="Pfam" id="PF17829"/>
    </source>
</evidence>
<dbReference type="InParanoid" id="A0A286UFM1"/>
<dbReference type="AlphaFoldDB" id="A0A286UFM1"/>
<dbReference type="STRING" id="2282107.A0A286UFM1"/>